<dbReference type="InterPro" id="IPR029058">
    <property type="entry name" value="AB_hydrolase_fold"/>
</dbReference>
<keyword evidence="1" id="KW-0378">Hydrolase</keyword>
<gene>
    <name evidence="2" type="ORF">HID58_012258</name>
</gene>
<comment type="caution">
    <text evidence="2">The sequence shown here is derived from an EMBL/GenBank/DDBJ whole genome shotgun (WGS) entry which is preliminary data.</text>
</comment>
<evidence type="ECO:0000313" key="3">
    <source>
        <dbReference type="Proteomes" id="UP000824890"/>
    </source>
</evidence>
<dbReference type="Gene3D" id="3.40.50.1820">
    <property type="entry name" value="alpha/beta hydrolase"/>
    <property type="match status" value="1"/>
</dbReference>
<dbReference type="Proteomes" id="UP000824890">
    <property type="component" value="Unassembled WGS sequence"/>
</dbReference>
<evidence type="ECO:0008006" key="4">
    <source>
        <dbReference type="Google" id="ProtNLM"/>
    </source>
</evidence>
<sequence>MFKTERLEREREKKDYIDLSNLMANILRRPVLLLTVAAVLFSTAPVSNSIPFILFHGIGDKCSGGVSNFTQLLSNLSASPGSCLEIGNGEIDTWFMPLMHQANEACEKVKMMKELSQGYNIVAQSQGNLVARGLIEFCDDAPPVINYVSLGGPHAGIAAIPKCSSGPICAIAEDLMKLEIYNDFVQLVTMQDHIAPSGYVKIPGEMTKYLDHSKYLPKLNNERPDQRNSTFKNRFMSLHNLVLVMFQNDTTLVPKETSWFGYYTDDGFDSLLSTQQTKLYIEDWIGLKALDDVGKVKYVSVSGDHLMIAYNDVVKYVVPYLMA</sequence>
<accession>A0ABQ8E0L6</accession>
<dbReference type="EMBL" id="JAGKQM010000003">
    <property type="protein sequence ID" value="KAH0935141.1"/>
    <property type="molecule type" value="Genomic_DNA"/>
</dbReference>
<reference evidence="2 3" key="1">
    <citation type="submission" date="2021-05" db="EMBL/GenBank/DDBJ databases">
        <title>Genome Assembly of Synthetic Allotetraploid Brassica napus Reveals Homoeologous Exchanges between Subgenomes.</title>
        <authorList>
            <person name="Davis J.T."/>
        </authorList>
    </citation>
    <scope>NUCLEOTIDE SEQUENCE [LARGE SCALE GENOMIC DNA]</scope>
    <source>
        <strain evidence="3">cv. Da-Ae</strain>
        <tissue evidence="2">Seedling</tissue>
    </source>
</reference>
<name>A0ABQ8E0L6_BRANA</name>
<dbReference type="PANTHER" id="PTHR11247">
    <property type="entry name" value="PALMITOYL-PROTEIN THIOESTERASE/DOLICHYLDIPHOSPHATASE 1"/>
    <property type="match status" value="1"/>
</dbReference>
<evidence type="ECO:0000256" key="1">
    <source>
        <dbReference type="ARBA" id="ARBA00022801"/>
    </source>
</evidence>
<proteinExistence type="predicted"/>
<evidence type="ECO:0000313" key="2">
    <source>
        <dbReference type="EMBL" id="KAH0935141.1"/>
    </source>
</evidence>
<keyword evidence="3" id="KW-1185">Reference proteome</keyword>
<dbReference type="Pfam" id="PF02089">
    <property type="entry name" value="Palm_thioest"/>
    <property type="match status" value="1"/>
</dbReference>
<dbReference type="PANTHER" id="PTHR11247:SF59">
    <property type="entry name" value="PALMITOYL PROTEIN THIOESTERASE FAMILY PROTEIN"/>
    <property type="match status" value="1"/>
</dbReference>
<dbReference type="SUPFAM" id="SSF53474">
    <property type="entry name" value="alpha/beta-Hydrolases"/>
    <property type="match status" value="1"/>
</dbReference>
<protein>
    <recommendedName>
        <fullName evidence="4">Palmitoyl-protein thioesterase 1-like</fullName>
    </recommendedName>
</protein>
<organism evidence="2 3">
    <name type="scientific">Brassica napus</name>
    <name type="common">Rape</name>
    <dbReference type="NCBI Taxonomy" id="3708"/>
    <lineage>
        <taxon>Eukaryota</taxon>
        <taxon>Viridiplantae</taxon>
        <taxon>Streptophyta</taxon>
        <taxon>Embryophyta</taxon>
        <taxon>Tracheophyta</taxon>
        <taxon>Spermatophyta</taxon>
        <taxon>Magnoliopsida</taxon>
        <taxon>eudicotyledons</taxon>
        <taxon>Gunneridae</taxon>
        <taxon>Pentapetalae</taxon>
        <taxon>rosids</taxon>
        <taxon>malvids</taxon>
        <taxon>Brassicales</taxon>
        <taxon>Brassicaceae</taxon>
        <taxon>Brassiceae</taxon>
        <taxon>Brassica</taxon>
    </lineage>
</organism>